<comment type="caution">
    <text evidence="1">The sequence shown here is derived from an EMBL/GenBank/DDBJ whole genome shotgun (WGS) entry which is preliminary data.</text>
</comment>
<evidence type="ECO:0000313" key="1">
    <source>
        <dbReference type="EMBL" id="KAI3699638.1"/>
    </source>
</evidence>
<organism evidence="1 2">
    <name type="scientific">Cichorium intybus</name>
    <name type="common">Chicory</name>
    <dbReference type="NCBI Taxonomy" id="13427"/>
    <lineage>
        <taxon>Eukaryota</taxon>
        <taxon>Viridiplantae</taxon>
        <taxon>Streptophyta</taxon>
        <taxon>Embryophyta</taxon>
        <taxon>Tracheophyta</taxon>
        <taxon>Spermatophyta</taxon>
        <taxon>Magnoliopsida</taxon>
        <taxon>eudicotyledons</taxon>
        <taxon>Gunneridae</taxon>
        <taxon>Pentapetalae</taxon>
        <taxon>asterids</taxon>
        <taxon>campanulids</taxon>
        <taxon>Asterales</taxon>
        <taxon>Asteraceae</taxon>
        <taxon>Cichorioideae</taxon>
        <taxon>Cichorieae</taxon>
        <taxon>Cichoriinae</taxon>
        <taxon>Cichorium</taxon>
    </lineage>
</organism>
<protein>
    <submittedName>
        <fullName evidence="1">Uncharacterized protein</fullName>
    </submittedName>
</protein>
<proteinExistence type="predicted"/>
<reference evidence="2" key="1">
    <citation type="journal article" date="2022" name="Mol. Ecol. Resour.">
        <title>The genomes of chicory, endive, great burdock and yacon provide insights into Asteraceae palaeo-polyploidization history and plant inulin production.</title>
        <authorList>
            <person name="Fan W."/>
            <person name="Wang S."/>
            <person name="Wang H."/>
            <person name="Wang A."/>
            <person name="Jiang F."/>
            <person name="Liu H."/>
            <person name="Zhao H."/>
            <person name="Xu D."/>
            <person name="Zhang Y."/>
        </authorList>
    </citation>
    <scope>NUCLEOTIDE SEQUENCE [LARGE SCALE GENOMIC DNA]</scope>
    <source>
        <strain evidence="2">cv. Punajuju</strain>
    </source>
</reference>
<gene>
    <name evidence="1" type="ORF">L2E82_44062</name>
</gene>
<dbReference type="Proteomes" id="UP001055811">
    <property type="component" value="Linkage Group LG08"/>
</dbReference>
<keyword evidence="2" id="KW-1185">Reference proteome</keyword>
<evidence type="ECO:0000313" key="2">
    <source>
        <dbReference type="Proteomes" id="UP001055811"/>
    </source>
</evidence>
<accession>A0ACB8ZPV8</accession>
<name>A0ACB8ZPV8_CICIN</name>
<sequence>MRSCRKPHNFYRLILSDDVNKISIRIPNKFTREHRKNILSSNVLIIVSDDKVWSLGLMISGDGKLWLQQGWPEFAEHYRLKSGHLLLFNHQGKSVFHVRIFDQSSCEINYPPPEKSPMSENDIDRPLTEDDQRMAMAETENCLINPFSFEIQFSSFLIIIFFRFVNTVLASEKGNELDEQRSRKRALEAAKSFKSDNPFYSVTIKASYFNWVYAPVPFMRRYLLNDDDKCVDCVLQVSDGEILGPVTCRDHNTYGKLCGDNWRKFCDQNNLSVGDVCVFELINEMKKVLKVAIFRAR</sequence>
<dbReference type="EMBL" id="CM042016">
    <property type="protein sequence ID" value="KAI3699638.1"/>
    <property type="molecule type" value="Genomic_DNA"/>
</dbReference>
<reference evidence="1 2" key="2">
    <citation type="journal article" date="2022" name="Mol. Ecol. Resour.">
        <title>The genomes of chicory, endive, great burdock and yacon provide insights into Asteraceae paleo-polyploidization history and plant inulin production.</title>
        <authorList>
            <person name="Fan W."/>
            <person name="Wang S."/>
            <person name="Wang H."/>
            <person name="Wang A."/>
            <person name="Jiang F."/>
            <person name="Liu H."/>
            <person name="Zhao H."/>
            <person name="Xu D."/>
            <person name="Zhang Y."/>
        </authorList>
    </citation>
    <scope>NUCLEOTIDE SEQUENCE [LARGE SCALE GENOMIC DNA]</scope>
    <source>
        <strain evidence="2">cv. Punajuju</strain>
        <tissue evidence="1">Leaves</tissue>
    </source>
</reference>